<evidence type="ECO:0000313" key="3">
    <source>
        <dbReference type="Proteomes" id="UP000287361"/>
    </source>
</evidence>
<name>A0A401LDE1_9FIRM</name>
<evidence type="ECO:0000313" key="2">
    <source>
        <dbReference type="EMBL" id="GCB29560.1"/>
    </source>
</evidence>
<proteinExistence type="predicted"/>
<gene>
    <name evidence="2" type="ORF">KGMB03357_12210</name>
</gene>
<dbReference type="Proteomes" id="UP000287361">
    <property type="component" value="Unassembled WGS sequence"/>
</dbReference>
<feature type="compositionally biased region" description="Basic and acidic residues" evidence="1">
    <location>
        <begin position="67"/>
        <end position="85"/>
    </location>
</feature>
<reference evidence="2 3" key="1">
    <citation type="submission" date="2018-10" db="EMBL/GenBank/DDBJ databases">
        <title>Draft Genome Sequence of Anaerotignum sp. KCTC 15736.</title>
        <authorList>
            <person name="Choi S.H."/>
            <person name="Kim J.S."/>
            <person name="Kang S.W."/>
            <person name="Lee J.S."/>
            <person name="Park S.H."/>
        </authorList>
    </citation>
    <scope>NUCLEOTIDE SEQUENCE [LARGE SCALE GENOMIC DNA]</scope>
    <source>
        <strain evidence="2 3">KCTC 15736</strain>
    </source>
</reference>
<feature type="region of interest" description="Disordered" evidence="1">
    <location>
        <begin position="62"/>
        <end position="85"/>
    </location>
</feature>
<keyword evidence="3" id="KW-1185">Reference proteome</keyword>
<dbReference type="AlphaFoldDB" id="A0A401LDE1"/>
<comment type="caution">
    <text evidence="2">The sequence shown here is derived from an EMBL/GenBank/DDBJ whole genome shotgun (WGS) entry which is preliminary data.</text>
</comment>
<dbReference type="EMBL" id="BHVZ01000002">
    <property type="protein sequence ID" value="GCB29560.1"/>
    <property type="molecule type" value="Genomic_DNA"/>
</dbReference>
<organism evidence="2 3">
    <name type="scientific">Anaerotignum faecicola</name>
    <dbReference type="NCBI Taxonomy" id="2358141"/>
    <lineage>
        <taxon>Bacteria</taxon>
        <taxon>Bacillati</taxon>
        <taxon>Bacillota</taxon>
        <taxon>Clostridia</taxon>
        <taxon>Lachnospirales</taxon>
        <taxon>Anaerotignaceae</taxon>
        <taxon>Anaerotignum</taxon>
    </lineage>
</organism>
<accession>A0A401LDE1</accession>
<sequence length="85" mass="9952">MDSGGRCDYDAWRSGGVWLGRVYEEISRNRAIKVKKYEEDLKKILFFHTLVGFTGKNKKSIIKNGKKNAEKREKEERKETKEVSL</sequence>
<protein>
    <submittedName>
        <fullName evidence="2">Uncharacterized protein</fullName>
    </submittedName>
</protein>
<evidence type="ECO:0000256" key="1">
    <source>
        <dbReference type="SAM" id="MobiDB-lite"/>
    </source>
</evidence>